<keyword evidence="2" id="KW-1185">Reference proteome</keyword>
<dbReference type="Proteomes" id="UP000631114">
    <property type="component" value="Unassembled WGS sequence"/>
</dbReference>
<dbReference type="AlphaFoldDB" id="A0A835H6L2"/>
<accession>A0A835H6L2</accession>
<reference evidence="1 2" key="1">
    <citation type="submission" date="2020-10" db="EMBL/GenBank/DDBJ databases">
        <title>The Coptis chinensis genome and diversification of protoberbering-type alkaloids.</title>
        <authorList>
            <person name="Wang B."/>
            <person name="Shu S."/>
            <person name="Song C."/>
            <person name="Liu Y."/>
        </authorList>
    </citation>
    <scope>NUCLEOTIDE SEQUENCE [LARGE SCALE GENOMIC DNA]</scope>
    <source>
        <strain evidence="1">HL-2020</strain>
        <tissue evidence="1">Leaf</tissue>
    </source>
</reference>
<evidence type="ECO:0000313" key="2">
    <source>
        <dbReference type="Proteomes" id="UP000631114"/>
    </source>
</evidence>
<proteinExistence type="predicted"/>
<dbReference type="EMBL" id="JADFTS010000008">
    <property type="protein sequence ID" value="KAF9593220.1"/>
    <property type="molecule type" value="Genomic_DNA"/>
</dbReference>
<organism evidence="1 2">
    <name type="scientific">Coptis chinensis</name>
    <dbReference type="NCBI Taxonomy" id="261450"/>
    <lineage>
        <taxon>Eukaryota</taxon>
        <taxon>Viridiplantae</taxon>
        <taxon>Streptophyta</taxon>
        <taxon>Embryophyta</taxon>
        <taxon>Tracheophyta</taxon>
        <taxon>Spermatophyta</taxon>
        <taxon>Magnoliopsida</taxon>
        <taxon>Ranunculales</taxon>
        <taxon>Ranunculaceae</taxon>
        <taxon>Coptidoideae</taxon>
        <taxon>Coptis</taxon>
    </lineage>
</organism>
<name>A0A835H6L2_9MAGN</name>
<sequence>MPIMERALNLFKTSMLMAKMEKYTTPRLIFLKKTTKLKKLKLLKHYNYGFIKEYEFSPSSTPLFHHYKSSFKKRSRCDIYSMLSFCSCLRVEGAEFEGESEVHYALEALPNVEDGGERALIIVI</sequence>
<dbReference type="OrthoDB" id="1936669at2759"/>
<gene>
    <name evidence="1" type="ORF">IFM89_020715</name>
</gene>
<evidence type="ECO:0000313" key="1">
    <source>
        <dbReference type="EMBL" id="KAF9593220.1"/>
    </source>
</evidence>
<protein>
    <submittedName>
        <fullName evidence="1">Uncharacterized protein</fullName>
    </submittedName>
</protein>
<comment type="caution">
    <text evidence="1">The sequence shown here is derived from an EMBL/GenBank/DDBJ whole genome shotgun (WGS) entry which is preliminary data.</text>
</comment>